<dbReference type="SUPFAM" id="SSF54211">
    <property type="entry name" value="Ribosomal protein S5 domain 2-like"/>
    <property type="match status" value="1"/>
</dbReference>
<dbReference type="EMBL" id="RAPN01000001">
    <property type="protein sequence ID" value="RKD91219.1"/>
    <property type="molecule type" value="Genomic_DNA"/>
</dbReference>
<dbReference type="FunFam" id="3.30.70.240:FF:000001">
    <property type="entry name" value="Elongation factor G"/>
    <property type="match status" value="1"/>
</dbReference>
<keyword evidence="4" id="KW-0342">GTP-binding</keyword>
<dbReference type="Pfam" id="PF22042">
    <property type="entry name" value="EF-G_D2"/>
    <property type="match status" value="1"/>
</dbReference>
<dbReference type="Gene3D" id="3.40.50.300">
    <property type="entry name" value="P-loop containing nucleotide triphosphate hydrolases"/>
    <property type="match status" value="1"/>
</dbReference>
<dbReference type="CDD" id="cd01434">
    <property type="entry name" value="EFG_mtEFG1_IV"/>
    <property type="match status" value="1"/>
</dbReference>
<dbReference type="SMART" id="SM00889">
    <property type="entry name" value="EFG_IV"/>
    <property type="match status" value="1"/>
</dbReference>
<dbReference type="InterPro" id="IPR005225">
    <property type="entry name" value="Small_GTP-bd"/>
</dbReference>
<dbReference type="NCBIfam" id="TIGR00231">
    <property type="entry name" value="small_GTP"/>
    <property type="match status" value="1"/>
</dbReference>
<dbReference type="CDD" id="cd04170">
    <property type="entry name" value="EF-G_bact"/>
    <property type="match status" value="1"/>
</dbReference>
<dbReference type="OrthoDB" id="9801591at2"/>
<feature type="domain" description="Tr-type G" evidence="6">
    <location>
        <begin position="7"/>
        <end position="280"/>
    </location>
</feature>
<dbReference type="GO" id="GO:0005525">
    <property type="term" value="F:GTP binding"/>
    <property type="evidence" value="ECO:0007669"/>
    <property type="project" value="UniProtKB-KW"/>
</dbReference>
<dbReference type="InterPro" id="IPR041095">
    <property type="entry name" value="EFG_II"/>
</dbReference>
<dbReference type="PANTHER" id="PTHR43261">
    <property type="entry name" value="TRANSLATION ELONGATION FACTOR G-RELATED"/>
    <property type="match status" value="1"/>
</dbReference>
<dbReference type="InterPro" id="IPR053905">
    <property type="entry name" value="EF-G-like_DII"/>
</dbReference>
<evidence type="ECO:0000259" key="6">
    <source>
        <dbReference type="PROSITE" id="PS51722"/>
    </source>
</evidence>
<gene>
    <name evidence="7" type="ORF">BC643_1568</name>
</gene>
<evidence type="ECO:0000256" key="3">
    <source>
        <dbReference type="ARBA" id="ARBA00022741"/>
    </source>
</evidence>
<dbReference type="InterPro" id="IPR009000">
    <property type="entry name" value="Transl_B-barrel_sf"/>
</dbReference>
<dbReference type="NCBIfam" id="NF009381">
    <property type="entry name" value="PRK12740.1-5"/>
    <property type="match status" value="1"/>
</dbReference>
<comment type="caution">
    <text evidence="7">The sequence shown here is derived from an EMBL/GenBank/DDBJ whole genome shotgun (WGS) entry which is preliminary data.</text>
</comment>
<dbReference type="AlphaFoldDB" id="A0A419W6Y5"/>
<dbReference type="InterPro" id="IPR020568">
    <property type="entry name" value="Ribosomal_Su5_D2-typ_SF"/>
</dbReference>
<evidence type="ECO:0000256" key="5">
    <source>
        <dbReference type="ARBA" id="ARBA00024731"/>
    </source>
</evidence>
<dbReference type="Gene3D" id="3.30.70.240">
    <property type="match status" value="1"/>
</dbReference>
<organism evidence="7 8">
    <name type="scientific">Mangrovibacterium diazotrophicum</name>
    <dbReference type="NCBI Taxonomy" id="1261403"/>
    <lineage>
        <taxon>Bacteria</taxon>
        <taxon>Pseudomonadati</taxon>
        <taxon>Bacteroidota</taxon>
        <taxon>Bacteroidia</taxon>
        <taxon>Marinilabiliales</taxon>
        <taxon>Prolixibacteraceae</taxon>
        <taxon>Mangrovibacterium</taxon>
    </lineage>
</organism>
<dbReference type="Pfam" id="PF00009">
    <property type="entry name" value="GTP_EFTU"/>
    <property type="match status" value="1"/>
</dbReference>
<dbReference type="Pfam" id="PF03764">
    <property type="entry name" value="EFG_IV"/>
    <property type="match status" value="2"/>
</dbReference>
<dbReference type="InterPro" id="IPR000640">
    <property type="entry name" value="EFG_V-like"/>
</dbReference>
<dbReference type="Gene3D" id="2.40.30.10">
    <property type="entry name" value="Translation factors"/>
    <property type="match status" value="1"/>
</dbReference>
<dbReference type="RefSeq" id="WP_120272540.1">
    <property type="nucleotide sequence ID" value="NZ_RAPN01000001.1"/>
</dbReference>
<dbReference type="InterPro" id="IPR000795">
    <property type="entry name" value="T_Tr_GTP-bd_dom"/>
</dbReference>
<dbReference type="SUPFAM" id="SSF54980">
    <property type="entry name" value="EF-G C-terminal domain-like"/>
    <property type="match status" value="2"/>
</dbReference>
<dbReference type="InterPro" id="IPR005517">
    <property type="entry name" value="Transl_elong_EFG/EF2_IV"/>
</dbReference>
<evidence type="ECO:0000256" key="1">
    <source>
        <dbReference type="ARBA" id="ARBA00013902"/>
    </source>
</evidence>
<dbReference type="GO" id="GO:0003924">
    <property type="term" value="F:GTPase activity"/>
    <property type="evidence" value="ECO:0007669"/>
    <property type="project" value="InterPro"/>
</dbReference>
<evidence type="ECO:0000313" key="7">
    <source>
        <dbReference type="EMBL" id="RKD91219.1"/>
    </source>
</evidence>
<reference evidence="7 8" key="1">
    <citation type="submission" date="2018-09" db="EMBL/GenBank/DDBJ databases">
        <title>Genomic Encyclopedia of Archaeal and Bacterial Type Strains, Phase II (KMG-II): from individual species to whole genera.</title>
        <authorList>
            <person name="Goeker M."/>
        </authorList>
    </citation>
    <scope>NUCLEOTIDE SEQUENCE [LARGE SCALE GENOMIC DNA]</scope>
    <source>
        <strain evidence="7 8">DSM 27148</strain>
    </source>
</reference>
<protein>
    <recommendedName>
        <fullName evidence="2">Elongation factor G</fullName>
    </recommendedName>
    <alternativeName>
        <fullName evidence="1">Tetracycline resistance protein TetQ</fullName>
    </alternativeName>
</protein>
<dbReference type="Pfam" id="PF00679">
    <property type="entry name" value="EFG_C"/>
    <property type="match status" value="1"/>
</dbReference>
<dbReference type="InterPro" id="IPR035647">
    <property type="entry name" value="EFG_III/V"/>
</dbReference>
<dbReference type="GO" id="GO:0003746">
    <property type="term" value="F:translation elongation factor activity"/>
    <property type="evidence" value="ECO:0007669"/>
    <property type="project" value="UniProtKB-KW"/>
</dbReference>
<dbReference type="InterPro" id="IPR014721">
    <property type="entry name" value="Ribsml_uS5_D2-typ_fold_subgr"/>
</dbReference>
<evidence type="ECO:0000256" key="2">
    <source>
        <dbReference type="ARBA" id="ARBA00017872"/>
    </source>
</evidence>
<dbReference type="SMART" id="SM00838">
    <property type="entry name" value="EFG_C"/>
    <property type="match status" value="1"/>
</dbReference>
<dbReference type="Proteomes" id="UP000283387">
    <property type="component" value="Unassembled WGS sequence"/>
</dbReference>
<accession>A0A419W6Y5</accession>
<dbReference type="GO" id="GO:0032790">
    <property type="term" value="P:ribosome disassembly"/>
    <property type="evidence" value="ECO:0007669"/>
    <property type="project" value="TreeGrafter"/>
</dbReference>
<dbReference type="SUPFAM" id="SSF52540">
    <property type="entry name" value="P-loop containing nucleoside triphosphate hydrolases"/>
    <property type="match status" value="1"/>
</dbReference>
<keyword evidence="3" id="KW-0547">Nucleotide-binding</keyword>
<proteinExistence type="predicted"/>
<dbReference type="Gene3D" id="3.30.70.870">
    <property type="entry name" value="Elongation Factor G (Translational Gtpase), domain 3"/>
    <property type="match status" value="1"/>
</dbReference>
<name>A0A419W6Y5_9BACT</name>
<dbReference type="Gene3D" id="3.30.230.10">
    <property type="match status" value="1"/>
</dbReference>
<dbReference type="CDD" id="cd03713">
    <property type="entry name" value="EFG_mtEFG_C"/>
    <property type="match status" value="1"/>
</dbReference>
<dbReference type="Pfam" id="PF14492">
    <property type="entry name" value="EFG_III"/>
    <property type="match status" value="1"/>
</dbReference>
<dbReference type="SUPFAM" id="SSF50447">
    <property type="entry name" value="Translation proteins"/>
    <property type="match status" value="1"/>
</dbReference>
<keyword evidence="8" id="KW-1185">Reference proteome</keyword>
<dbReference type="InterPro" id="IPR047872">
    <property type="entry name" value="EFG_IV"/>
</dbReference>
<evidence type="ECO:0000256" key="4">
    <source>
        <dbReference type="ARBA" id="ARBA00023134"/>
    </source>
</evidence>
<keyword evidence="7" id="KW-0648">Protein biosynthesis</keyword>
<dbReference type="InterPro" id="IPR027417">
    <property type="entry name" value="P-loop_NTPase"/>
</dbReference>
<evidence type="ECO:0000313" key="8">
    <source>
        <dbReference type="Proteomes" id="UP000283387"/>
    </source>
</evidence>
<sequence>MKVYQTNEIRNIALIGNAGSGKTTLAEAMLLEGGVINRRGEVTAKNTVSDYQPIEQDYGNSVFSTVLHTEYNNKKINIIDTPGMDDFRGSVISALHVVGSALVVVNTPHGIESGTESAYRITHNAHKPVIFLFNHLDHENANYEQTLEQAKANYGAKVTPIQYPVNAGPGFDTIIDVLKMKQYKFPLDGGPAQITEIPENEKERADALHNELVEMAAENDEGLMELYFEKGTLTEDEMRQGIKLGMIERSLFPVFCAGAKHDIGVSRLMEFITNITPSPAEAVEVPEVNGKHPKVDPSDPTSLFVFKTTIEQHVGEITFFKVMSGTVKEGQDLTNSKSGNKERISQIFVNAGKNRTKVSEMIAGDIGSTVKLRETKVNHTLSEKEAAYNFKPIEFPSSRHSVALYAVNEADEEKVGEMFAKLHDEDPTYVVEYSKELKQMLIHCQGEYHLNALYWYYKNIFKIDIEFKAPKIPYRETITKSAQADYRHKKQSGGAGQFGEVHMIIEPYEEGSEPKTSFKMNGKDQKLSVRDTQEHPLPWGGKLIYHNCIVGGSIDARFLPAILKGIMEKMEEGPLTGSYARDIRVYVYDGKMHPVDSNEISFKLAGRNAFSQAFKEAGPKILEPIYNLEVVVPSDRMGDVMSDLQGRRALIMGMGSEKGYEKIEAKVPLKEMYKYATSLSSLTQGRGRFSMKFDGYEKVPQEVQEELLNTYAAELVED</sequence>
<dbReference type="InterPro" id="IPR035649">
    <property type="entry name" value="EFG_V"/>
</dbReference>
<comment type="function">
    <text evidence="5">Catalyzes the GTP-dependent ribosomal translocation step during translation elongation. During this step, the ribosome changes from the pre-translocational (PRE) to the post-translocational (POST) state as the newly formed A-site-bound peptidyl-tRNA and P-site-bound deacylated tRNA move to the P and E sites, respectively. Catalyzes the coordinated movement of the two tRNA molecules, the mRNA and conformational changes in the ribosome.</text>
</comment>
<dbReference type="PANTHER" id="PTHR43261:SF6">
    <property type="entry name" value="ELONGATION FACTOR G-LIKE PROTEIN"/>
    <property type="match status" value="1"/>
</dbReference>
<keyword evidence="7" id="KW-0251">Elongation factor</keyword>
<dbReference type="PROSITE" id="PS51722">
    <property type="entry name" value="G_TR_2"/>
    <property type="match status" value="1"/>
</dbReference>